<accession>A0A2D2D6W9</accession>
<dbReference type="Proteomes" id="UP000230709">
    <property type="component" value="Plasmid pOB3b2"/>
</dbReference>
<feature type="region of interest" description="Disordered" evidence="1">
    <location>
        <begin position="1"/>
        <end position="29"/>
    </location>
</feature>
<geneLocation type="plasmid" evidence="3">
    <name>pob3b2</name>
</geneLocation>
<protein>
    <submittedName>
        <fullName evidence="2">Uncharacterized protein</fullName>
    </submittedName>
</protein>
<proteinExistence type="predicted"/>
<dbReference type="AlphaFoldDB" id="A0A2D2D6W9"/>
<reference evidence="3" key="1">
    <citation type="submission" date="2017-10" db="EMBL/GenBank/DDBJ databases">
        <title>Completed PacBio SMRT sequence of Methylosinus trichosporium OB3b reveals presence of a third large plasmid.</title>
        <authorList>
            <person name="Charles T.C."/>
            <person name="Lynch M.D.J."/>
            <person name="Heil J.R."/>
            <person name="Cheng J."/>
        </authorList>
    </citation>
    <scope>NUCLEOTIDE SEQUENCE [LARGE SCALE GENOMIC DNA]</scope>
    <source>
        <strain evidence="3">OB3b</strain>
        <plasmid evidence="3">pob3b2</plasmid>
    </source>
</reference>
<evidence type="ECO:0000313" key="3">
    <source>
        <dbReference type="Proteomes" id="UP000230709"/>
    </source>
</evidence>
<organism evidence="2 3">
    <name type="scientific">Methylosinus trichosporium (strain ATCC 35070 / NCIMB 11131 / UNIQEM 75 / OB3b)</name>
    <dbReference type="NCBI Taxonomy" id="595536"/>
    <lineage>
        <taxon>Bacteria</taxon>
        <taxon>Pseudomonadati</taxon>
        <taxon>Pseudomonadota</taxon>
        <taxon>Alphaproteobacteria</taxon>
        <taxon>Hyphomicrobiales</taxon>
        <taxon>Methylocystaceae</taxon>
        <taxon>Methylosinus</taxon>
    </lineage>
</organism>
<keyword evidence="2" id="KW-0614">Plasmid</keyword>
<dbReference type="EMBL" id="CP023739">
    <property type="protein sequence ID" value="ATQ70756.1"/>
    <property type="molecule type" value="Genomic_DNA"/>
</dbReference>
<keyword evidence="3" id="KW-1185">Reference proteome</keyword>
<gene>
    <name evidence="2" type="ORF">CQW49_22485</name>
</gene>
<dbReference type="KEGG" id="mtw:CQW49_22485"/>
<evidence type="ECO:0000313" key="2">
    <source>
        <dbReference type="EMBL" id="ATQ70756.1"/>
    </source>
</evidence>
<sequence length="95" mass="10514">MPRSLTTFFPSALPRTDEFPRMPPHAGPERRCASLIKKKSLFQPTPGLRPASAVSLARPASPSRTLAMLVVGASKRRRLCVAPRRRAVARRRAIL</sequence>
<name>A0A2D2D6W9_METT3</name>
<evidence type="ECO:0000256" key="1">
    <source>
        <dbReference type="SAM" id="MobiDB-lite"/>
    </source>
</evidence>